<reference evidence="6 7" key="1">
    <citation type="submission" date="2017-11" db="EMBL/GenBank/DDBJ databases">
        <title>Genome sequence of Entomoplasma somnilux PYAN-1 (ATCC 49194).</title>
        <authorList>
            <person name="Lo W.-S."/>
            <person name="Gasparich G.E."/>
            <person name="Kuo C.-H."/>
        </authorList>
    </citation>
    <scope>NUCLEOTIDE SEQUENCE [LARGE SCALE GENOMIC DNA]</scope>
    <source>
        <strain evidence="6 7">PYAN-1</strain>
    </source>
</reference>
<evidence type="ECO:0000256" key="1">
    <source>
        <dbReference type="ARBA" id="ARBA00022741"/>
    </source>
</evidence>
<dbReference type="InterPro" id="IPR030378">
    <property type="entry name" value="G_CP_dom"/>
</dbReference>
<dbReference type="GO" id="GO:0006412">
    <property type="term" value="P:translation"/>
    <property type="evidence" value="ECO:0007669"/>
    <property type="project" value="TreeGrafter"/>
</dbReference>
<keyword evidence="3" id="KW-0963">Cytoplasm</keyword>
<evidence type="ECO:0000313" key="6">
    <source>
        <dbReference type="EMBL" id="ATZ18824.1"/>
    </source>
</evidence>
<accession>A0A2K8NYK6</accession>
<dbReference type="GO" id="GO:0003924">
    <property type="term" value="F:GTPase activity"/>
    <property type="evidence" value="ECO:0007669"/>
    <property type="project" value="TreeGrafter"/>
</dbReference>
<dbReference type="PIRSF" id="PIRSF006230">
    <property type="entry name" value="MG442"/>
    <property type="match status" value="1"/>
</dbReference>
<dbReference type="Pfam" id="PF01926">
    <property type="entry name" value="MMR_HSR1"/>
    <property type="match status" value="1"/>
</dbReference>
<dbReference type="PANTHER" id="PTHR45782">
    <property type="entry name" value="MITOCHONDRIAL RIBOSOME-ASSOCIATED GTPASE 1"/>
    <property type="match status" value="1"/>
</dbReference>
<evidence type="ECO:0000256" key="3">
    <source>
        <dbReference type="PIRNR" id="PIRNR006230"/>
    </source>
</evidence>
<dbReference type="SUPFAM" id="SSF52540">
    <property type="entry name" value="P-loop containing nucleoside triphosphate hydrolases"/>
    <property type="match status" value="1"/>
</dbReference>
<feature type="binding site" evidence="4">
    <location>
        <begin position="132"/>
        <end position="137"/>
    </location>
    <ligand>
        <name>GTP</name>
        <dbReference type="ChEBI" id="CHEBI:37565"/>
    </ligand>
</feature>
<dbReference type="RefSeq" id="WP_024863345.1">
    <property type="nucleotide sequence ID" value="NZ_CP024965.1"/>
</dbReference>
<gene>
    <name evidence="6" type="primary">rbgA</name>
    <name evidence="6" type="ORF">ESOMN_v1c04420</name>
</gene>
<dbReference type="InterPro" id="IPR027417">
    <property type="entry name" value="P-loop_NTPase"/>
</dbReference>
<keyword evidence="7" id="KW-1185">Reference proteome</keyword>
<dbReference type="InterPro" id="IPR016478">
    <property type="entry name" value="GTPase_MTG1"/>
</dbReference>
<keyword evidence="2 3" id="KW-0342">GTP-binding</keyword>
<dbReference type="CDD" id="cd01856">
    <property type="entry name" value="YlqF"/>
    <property type="match status" value="1"/>
</dbReference>
<proteinExistence type="inferred from homology"/>
<comment type="similarity">
    <text evidence="3">Belongs to the TRAFAC class YlqF/YawG GTPase family. MTG1 subfamily.</text>
</comment>
<dbReference type="AlphaFoldDB" id="A0A2K8NYK6"/>
<evidence type="ECO:0000256" key="2">
    <source>
        <dbReference type="ARBA" id="ARBA00023134"/>
    </source>
</evidence>
<feature type="domain" description="CP-type G" evidence="5">
    <location>
        <begin position="17"/>
        <end position="180"/>
    </location>
</feature>
<dbReference type="PRINTS" id="PR00326">
    <property type="entry name" value="GTP1OBG"/>
</dbReference>
<dbReference type="InterPro" id="IPR006073">
    <property type="entry name" value="GTP-bd"/>
</dbReference>
<organism evidence="6 7">
    <name type="scientific">Williamsoniiplasma somnilux</name>
    <dbReference type="NCBI Taxonomy" id="215578"/>
    <lineage>
        <taxon>Bacteria</taxon>
        <taxon>Bacillati</taxon>
        <taxon>Mycoplasmatota</taxon>
        <taxon>Mollicutes</taxon>
        <taxon>Entomoplasmatales</taxon>
        <taxon>Williamsoniiplasma</taxon>
    </lineage>
</organism>
<protein>
    <recommendedName>
        <fullName evidence="3">Ribosome biogenesis GTPase A</fullName>
    </recommendedName>
</protein>
<evidence type="ECO:0000259" key="5">
    <source>
        <dbReference type="PROSITE" id="PS51721"/>
    </source>
</evidence>
<feature type="binding site" evidence="4">
    <location>
        <position position="176"/>
    </location>
    <ligand>
        <name>GTP</name>
        <dbReference type="ChEBI" id="CHEBI:37565"/>
    </ligand>
</feature>
<dbReference type="InterPro" id="IPR019991">
    <property type="entry name" value="GTP-bd_ribosome_bgen"/>
</dbReference>
<keyword evidence="1 3" id="KW-0547">Nucleotide-binding</keyword>
<evidence type="ECO:0000313" key="7">
    <source>
        <dbReference type="Proteomes" id="UP000232230"/>
    </source>
</evidence>
<comment type="function">
    <text evidence="3">Required for a late step of 50S ribosomal subunit assembly. Has GTPase activity.</text>
</comment>
<dbReference type="Gene3D" id="3.40.50.300">
    <property type="entry name" value="P-loop containing nucleotide triphosphate hydrolases"/>
    <property type="match status" value="1"/>
</dbReference>
<dbReference type="Proteomes" id="UP000232230">
    <property type="component" value="Chromosome"/>
</dbReference>
<dbReference type="Gene3D" id="1.10.1580.10">
    <property type="match status" value="1"/>
</dbReference>
<comment type="subcellular location">
    <subcellularLocation>
        <location evidence="3">Cytoplasm</location>
    </subcellularLocation>
</comment>
<name>A0A2K8NYK6_9MOLU</name>
<dbReference type="EMBL" id="CP024965">
    <property type="protein sequence ID" value="ATZ18824.1"/>
    <property type="molecule type" value="Genomic_DNA"/>
</dbReference>
<dbReference type="NCBIfam" id="TIGR03596">
    <property type="entry name" value="GTPase_YlqF"/>
    <property type="match status" value="1"/>
</dbReference>
<dbReference type="GO" id="GO:0005737">
    <property type="term" value="C:cytoplasm"/>
    <property type="evidence" value="ECO:0007669"/>
    <property type="project" value="UniProtKB-SubCell"/>
</dbReference>
<sequence length="312" mass="35650">MSVDFNWFPGHMNKTLKEIEKRIPIVDLVIEIVDARAPYSSQNQTFKKILDSKPVLCVISKADLADPNITKQWINFFESNNKHVFVIDPNNKNIVKDLINAIDHATKEKQDKDRAKGFVNSLINVLVIGIPNVGKSTFINKIIRDKSVKVGNKPGVTRGIQTLSLNKRITLMDTPGVLPAKLENELTATNICGIYSIKEDVYPRERVASRLMKYVYNNYNNLIEKKYHLVSSLKRPIETIDSYYLFEMIATSLGWIIANEIPDIERVMQAFIRDLANGKIGKISFERPSDIIIEEPQDSIMNEKIEDITTQW</sequence>
<dbReference type="KEGG" id="esx:ESOMN_v1c04420"/>
<dbReference type="PANTHER" id="PTHR45782:SF4">
    <property type="entry name" value="MITOCHONDRIAL RIBOSOME-ASSOCIATED GTPASE 1"/>
    <property type="match status" value="1"/>
</dbReference>
<dbReference type="GO" id="GO:0005525">
    <property type="term" value="F:GTP binding"/>
    <property type="evidence" value="ECO:0007669"/>
    <property type="project" value="UniProtKB-KW"/>
</dbReference>
<dbReference type="InterPro" id="IPR023179">
    <property type="entry name" value="GTP-bd_ortho_bundle_sf"/>
</dbReference>
<dbReference type="PROSITE" id="PS51721">
    <property type="entry name" value="G_CP"/>
    <property type="match status" value="1"/>
</dbReference>
<evidence type="ECO:0000256" key="4">
    <source>
        <dbReference type="PIRSR" id="PIRSR006230-1"/>
    </source>
</evidence>